<feature type="chain" id="PRO_5018525689" evidence="2">
    <location>
        <begin position="20"/>
        <end position="160"/>
    </location>
</feature>
<gene>
    <name evidence="3" type="ORF">EIK76_16390</name>
</gene>
<dbReference type="AlphaFoldDB" id="A0A3P3QCI2"/>
<reference evidence="3 4" key="1">
    <citation type="submission" date="2018-11" db="EMBL/GenBank/DDBJ databases">
        <title>Draft genome analysis of Rheinheimera mesophila isolated from an industrial waste site.</title>
        <authorList>
            <person name="Yu Q."/>
            <person name="Qi Y."/>
            <person name="Zhang H."/>
            <person name="Lu Y."/>
            <person name="Pu J."/>
        </authorList>
    </citation>
    <scope>NUCLEOTIDE SEQUENCE [LARGE SCALE GENOMIC DNA]</scope>
    <source>
        <strain evidence="3 4">IITR13</strain>
    </source>
</reference>
<dbReference type="EMBL" id="RRCF01000006">
    <property type="protein sequence ID" value="RRJ18798.1"/>
    <property type="molecule type" value="Genomic_DNA"/>
</dbReference>
<dbReference type="RefSeq" id="WP_125060980.1">
    <property type="nucleotide sequence ID" value="NZ_LAVS01000006.1"/>
</dbReference>
<accession>A0A3P3QCI2</accession>
<comment type="caution">
    <text evidence="3">The sequence shown here is derived from an EMBL/GenBank/DDBJ whole genome shotgun (WGS) entry which is preliminary data.</text>
</comment>
<proteinExistence type="predicted"/>
<sequence>MMKYLLPLCLVVLPCSGMASSLESALIACKKLPDKTQRLACFDQIQLPSPTTGSDTETTGPAETAQGQAVLTEDDFGLEHKAAVKDKLQSTVPMVLKNISKTPFGLQIFSFENAQVWRQVTKESFNAKVGKTYILERGSLNSFFLSEEGSGRKTRVRRDK</sequence>
<dbReference type="Proteomes" id="UP000276260">
    <property type="component" value="Unassembled WGS sequence"/>
</dbReference>
<evidence type="ECO:0000313" key="4">
    <source>
        <dbReference type="Proteomes" id="UP000276260"/>
    </source>
</evidence>
<keyword evidence="2" id="KW-0732">Signal</keyword>
<organism evidence="3 4">
    <name type="scientific">Rheinheimera mesophila</name>
    <dbReference type="NCBI Taxonomy" id="1547515"/>
    <lineage>
        <taxon>Bacteria</taxon>
        <taxon>Pseudomonadati</taxon>
        <taxon>Pseudomonadota</taxon>
        <taxon>Gammaproteobacteria</taxon>
        <taxon>Chromatiales</taxon>
        <taxon>Chromatiaceae</taxon>
        <taxon>Rheinheimera</taxon>
    </lineage>
</organism>
<keyword evidence="4" id="KW-1185">Reference proteome</keyword>
<evidence type="ECO:0000256" key="2">
    <source>
        <dbReference type="SAM" id="SignalP"/>
    </source>
</evidence>
<dbReference type="OrthoDB" id="4750212at2"/>
<evidence type="ECO:0000313" key="3">
    <source>
        <dbReference type="EMBL" id="RRJ18798.1"/>
    </source>
</evidence>
<name>A0A3P3QCI2_9GAMM</name>
<evidence type="ECO:0000256" key="1">
    <source>
        <dbReference type="SAM" id="MobiDB-lite"/>
    </source>
</evidence>
<feature type="signal peptide" evidence="2">
    <location>
        <begin position="1"/>
        <end position="19"/>
    </location>
</feature>
<feature type="region of interest" description="Disordered" evidence="1">
    <location>
        <begin position="47"/>
        <end position="66"/>
    </location>
</feature>
<protein>
    <submittedName>
        <fullName evidence="3">Uncharacterized protein</fullName>
    </submittedName>
</protein>